<dbReference type="SUPFAM" id="SSF109604">
    <property type="entry name" value="HD-domain/PDEase-like"/>
    <property type="match status" value="1"/>
</dbReference>
<evidence type="ECO:0000313" key="2">
    <source>
        <dbReference type="Proteomes" id="UP000512286"/>
    </source>
</evidence>
<sequence length="142" mass="16183">MISLLEKSIIIATKAHSGQFDKGGSPYILHPLRVMLSLDNDEDRIVGILHDVLEDTSITLQHLEDNGFLGETKILEALDSISRKSNESYEDFILRVKINPIALRVKLSDLKDNMNISRINNPTEKDFARIEKYKKAYKLLTD</sequence>
<keyword evidence="1" id="KW-0808">Transferase</keyword>
<dbReference type="RefSeq" id="WP_181603531.1">
    <property type="nucleotide sequence ID" value="NZ_CP059378.1"/>
</dbReference>
<dbReference type="AlphaFoldDB" id="A0A7D6VUC0"/>
<dbReference type="EMBL" id="CP059378">
    <property type="protein sequence ID" value="QLY82088.1"/>
    <property type="molecule type" value="Genomic_DNA"/>
</dbReference>
<organism evidence="1 2">
    <name type="scientific">Clostridium intestinale</name>
    <dbReference type="NCBI Taxonomy" id="36845"/>
    <lineage>
        <taxon>Bacteria</taxon>
        <taxon>Bacillati</taxon>
        <taxon>Bacillota</taxon>
        <taxon>Clostridia</taxon>
        <taxon>Eubacteriales</taxon>
        <taxon>Clostridiaceae</taxon>
        <taxon>Clostridium</taxon>
    </lineage>
</organism>
<dbReference type="GO" id="GO:0016301">
    <property type="term" value="F:kinase activity"/>
    <property type="evidence" value="ECO:0007669"/>
    <property type="project" value="UniProtKB-KW"/>
</dbReference>
<name>A0A7D6VUC0_9CLOT</name>
<dbReference type="Proteomes" id="UP000512286">
    <property type="component" value="Chromosome"/>
</dbReference>
<evidence type="ECO:0000313" key="1">
    <source>
        <dbReference type="EMBL" id="QLY82088.1"/>
    </source>
</evidence>
<dbReference type="Gene3D" id="1.10.3210.10">
    <property type="entry name" value="Hypothetical protein af1432"/>
    <property type="match status" value="1"/>
</dbReference>
<dbReference type="KEGG" id="cint:HZF06_11030"/>
<gene>
    <name evidence="1" type="ORF">HZF06_11030</name>
</gene>
<accession>A0A7D6VUC0</accession>
<reference evidence="1 2" key="1">
    <citation type="submission" date="2020-07" db="EMBL/GenBank/DDBJ databases">
        <title>Electron transfer.</title>
        <authorList>
            <person name="Huang L."/>
            <person name="Liu X."/>
            <person name="Zhou S."/>
        </authorList>
    </citation>
    <scope>NUCLEOTIDE SEQUENCE [LARGE SCALE GENOMIC DNA]</scope>
    <source>
        <strain evidence="1 2">Lx1</strain>
    </source>
</reference>
<proteinExistence type="predicted"/>
<protein>
    <submittedName>
        <fullName evidence="1">GTP pyrophosphokinase</fullName>
    </submittedName>
</protein>
<keyword evidence="1" id="KW-0418">Kinase</keyword>